<keyword evidence="1" id="KW-1185">Reference proteome</keyword>
<name>A0A915KZQ7_ROMCU</name>
<proteinExistence type="predicted"/>
<sequence length="99" mass="11122">MKSFISSAETFFTNTVKEDAKIIQITPASSIYDLDRSVADNQVPLISLLEKVISRWLTTIESLSRNKNDEKIVGDENYTTPIYNLKADSFTSGMLITRA</sequence>
<accession>A0A915KZQ7</accession>
<dbReference type="Proteomes" id="UP000887565">
    <property type="component" value="Unplaced"/>
</dbReference>
<dbReference type="WBParaSite" id="nRc.2.0.1.t43929-RA">
    <property type="protein sequence ID" value="nRc.2.0.1.t43929-RA"/>
    <property type="gene ID" value="nRc.2.0.1.g43929"/>
</dbReference>
<protein>
    <submittedName>
        <fullName evidence="2">Uncharacterized protein</fullName>
    </submittedName>
</protein>
<evidence type="ECO:0000313" key="1">
    <source>
        <dbReference type="Proteomes" id="UP000887565"/>
    </source>
</evidence>
<reference evidence="2" key="1">
    <citation type="submission" date="2022-11" db="UniProtKB">
        <authorList>
            <consortium name="WormBaseParasite"/>
        </authorList>
    </citation>
    <scope>IDENTIFICATION</scope>
</reference>
<dbReference type="AlphaFoldDB" id="A0A915KZQ7"/>
<organism evidence="1 2">
    <name type="scientific">Romanomermis culicivorax</name>
    <name type="common">Nematode worm</name>
    <dbReference type="NCBI Taxonomy" id="13658"/>
    <lineage>
        <taxon>Eukaryota</taxon>
        <taxon>Metazoa</taxon>
        <taxon>Ecdysozoa</taxon>
        <taxon>Nematoda</taxon>
        <taxon>Enoplea</taxon>
        <taxon>Dorylaimia</taxon>
        <taxon>Mermithida</taxon>
        <taxon>Mermithoidea</taxon>
        <taxon>Mermithidae</taxon>
        <taxon>Romanomermis</taxon>
    </lineage>
</organism>
<evidence type="ECO:0000313" key="2">
    <source>
        <dbReference type="WBParaSite" id="nRc.2.0.1.t43929-RA"/>
    </source>
</evidence>